<dbReference type="AlphaFoldDB" id="A0A852W3N4"/>
<organism evidence="2 3">
    <name type="scientific">Pseudonocardia alni</name>
    <name type="common">Amycolata alni</name>
    <dbReference type="NCBI Taxonomy" id="33907"/>
    <lineage>
        <taxon>Bacteria</taxon>
        <taxon>Bacillati</taxon>
        <taxon>Actinomycetota</taxon>
        <taxon>Actinomycetes</taxon>
        <taxon>Pseudonocardiales</taxon>
        <taxon>Pseudonocardiaceae</taxon>
        <taxon>Pseudonocardia</taxon>
    </lineage>
</organism>
<reference evidence="2 3" key="1">
    <citation type="submission" date="2020-07" db="EMBL/GenBank/DDBJ databases">
        <title>Sequencing the genomes of 1000 actinobacteria strains.</title>
        <authorList>
            <person name="Klenk H.-P."/>
        </authorList>
    </citation>
    <scope>NUCLEOTIDE SEQUENCE [LARGE SCALE GENOMIC DNA]</scope>
    <source>
        <strain evidence="2 3">DSM 44749</strain>
    </source>
</reference>
<gene>
    <name evidence="2" type="ORF">HDA37_001280</name>
</gene>
<feature type="region of interest" description="Disordered" evidence="1">
    <location>
        <begin position="40"/>
        <end position="73"/>
    </location>
</feature>
<dbReference type="RefSeq" id="WP_179760564.1">
    <property type="nucleotide sequence ID" value="NZ_JACCCZ010000001.1"/>
</dbReference>
<dbReference type="EMBL" id="JACCCZ010000001">
    <property type="protein sequence ID" value="NYG00995.1"/>
    <property type="molecule type" value="Genomic_DNA"/>
</dbReference>
<name>A0A852W3N4_PSEA5</name>
<proteinExistence type="predicted"/>
<evidence type="ECO:0000313" key="3">
    <source>
        <dbReference type="Proteomes" id="UP000549695"/>
    </source>
</evidence>
<evidence type="ECO:0000313" key="2">
    <source>
        <dbReference type="EMBL" id="NYG00995.1"/>
    </source>
</evidence>
<dbReference type="GeneID" id="98051083"/>
<keyword evidence="3" id="KW-1185">Reference proteome</keyword>
<accession>A0A852W3N4</accession>
<comment type="caution">
    <text evidence="2">The sequence shown here is derived from an EMBL/GenBank/DDBJ whole genome shotgun (WGS) entry which is preliminary data.</text>
</comment>
<evidence type="ECO:0000256" key="1">
    <source>
        <dbReference type="SAM" id="MobiDB-lite"/>
    </source>
</evidence>
<dbReference type="Proteomes" id="UP000549695">
    <property type="component" value="Unassembled WGS sequence"/>
</dbReference>
<sequence length="73" mass="7706">MPGSGPPLCAEGGLPCLSRHAPGGQPVLGVPGRPWRQLDEREHEYPERSPAAPAVVDDRSMSVITPPRSAPTL</sequence>
<protein>
    <submittedName>
        <fullName evidence="2">Uncharacterized protein</fullName>
    </submittedName>
</protein>